<dbReference type="AlphaFoldDB" id="A0A0K2SZI2"/>
<proteinExistence type="predicted"/>
<dbReference type="EMBL" id="HACA01001833">
    <property type="protein sequence ID" value="CDW19194.1"/>
    <property type="molecule type" value="Transcribed_RNA"/>
</dbReference>
<sequence>MMVHRERFCISDEQGARIPLTLVWVKFISLVFLKTSVRSSFLLSSVRVLRARHVYGDKKYCIYRNKWFSRAWLWMERINRIIFMKHNLVKHRHGFGAWGWCNVFVSP</sequence>
<accession>A0A0K2SZI2</accession>
<feature type="non-terminal residue" evidence="1">
    <location>
        <position position="107"/>
    </location>
</feature>
<reference evidence="1" key="1">
    <citation type="submission" date="2014-05" db="EMBL/GenBank/DDBJ databases">
        <authorList>
            <person name="Chronopoulou M."/>
        </authorList>
    </citation>
    <scope>NUCLEOTIDE SEQUENCE</scope>
    <source>
        <tissue evidence="1">Whole organism</tissue>
    </source>
</reference>
<organism evidence="1">
    <name type="scientific">Lepeophtheirus salmonis</name>
    <name type="common">Salmon louse</name>
    <name type="synonym">Caligus salmonis</name>
    <dbReference type="NCBI Taxonomy" id="72036"/>
    <lineage>
        <taxon>Eukaryota</taxon>
        <taxon>Metazoa</taxon>
        <taxon>Ecdysozoa</taxon>
        <taxon>Arthropoda</taxon>
        <taxon>Crustacea</taxon>
        <taxon>Multicrustacea</taxon>
        <taxon>Hexanauplia</taxon>
        <taxon>Copepoda</taxon>
        <taxon>Siphonostomatoida</taxon>
        <taxon>Caligidae</taxon>
        <taxon>Lepeophtheirus</taxon>
    </lineage>
</organism>
<evidence type="ECO:0000313" key="1">
    <source>
        <dbReference type="EMBL" id="CDW19194.1"/>
    </source>
</evidence>
<protein>
    <submittedName>
        <fullName evidence="1">Uncharacterized protein</fullName>
    </submittedName>
</protein>
<name>A0A0K2SZI2_LEPSM</name>